<name>A0A3A6QK65_9VIBR</name>
<dbReference type="CDD" id="cd18880">
    <property type="entry name" value="NUDIX_ADPRase"/>
    <property type="match status" value="1"/>
</dbReference>
<dbReference type="RefSeq" id="WP_120030227.1">
    <property type="nucleotide sequence ID" value="NZ_QVMU01000004.1"/>
</dbReference>
<dbReference type="Gene3D" id="3.90.79.10">
    <property type="entry name" value="Nucleoside Triphosphate Pyrophosphohydrolase"/>
    <property type="match status" value="1"/>
</dbReference>
<keyword evidence="2" id="KW-0378">Hydrolase</keyword>
<evidence type="ECO:0000256" key="2">
    <source>
        <dbReference type="ARBA" id="ARBA00022801"/>
    </source>
</evidence>
<dbReference type="SUPFAM" id="SSF55811">
    <property type="entry name" value="Nudix"/>
    <property type="match status" value="1"/>
</dbReference>
<dbReference type="InterPro" id="IPR015797">
    <property type="entry name" value="NUDIX_hydrolase-like_dom_sf"/>
</dbReference>
<reference evidence="4 5" key="1">
    <citation type="submission" date="2018-08" db="EMBL/GenBank/DDBJ databases">
        <title>Vibrio isolated from the Eastern China Marginal Seas.</title>
        <authorList>
            <person name="Li Y."/>
        </authorList>
    </citation>
    <scope>NUCLEOTIDE SEQUENCE [LARGE SCALE GENOMIC DNA]</scope>
    <source>
        <strain evidence="4 5">BEI233</strain>
    </source>
</reference>
<dbReference type="InterPro" id="IPR000086">
    <property type="entry name" value="NUDIX_hydrolase_dom"/>
</dbReference>
<dbReference type="PANTHER" id="PTHR43046">
    <property type="entry name" value="GDP-MANNOSE MANNOSYL HYDROLASE"/>
    <property type="match status" value="1"/>
</dbReference>
<gene>
    <name evidence="4" type="ORF">DZ860_07025</name>
</gene>
<sequence>MQHRIRSAGILIENNSILLLHVQDESGEYWIPPGGGFEATDLTTKECLRREFFEEAGLAVKVGELICVREFLETRLNRYNAEFFYHIVEFDGAPHLSNLVGLNDADFIQGIEWVAIDEVKHLRTYPADMTHLIQLVRSQQFSVHLGSYIQGEQDHINQFS</sequence>
<dbReference type="PANTHER" id="PTHR43046:SF16">
    <property type="entry name" value="ADP-RIBOSE PYROPHOSPHATASE YJHB-RELATED"/>
    <property type="match status" value="1"/>
</dbReference>
<protein>
    <submittedName>
        <fullName evidence="4">NUDIX domain-containing protein</fullName>
    </submittedName>
</protein>
<evidence type="ECO:0000313" key="4">
    <source>
        <dbReference type="EMBL" id="RJX72903.1"/>
    </source>
</evidence>
<dbReference type="PROSITE" id="PS51462">
    <property type="entry name" value="NUDIX"/>
    <property type="match status" value="1"/>
</dbReference>
<organism evidence="4 5">
    <name type="scientific">Vibrio sinensis</name>
    <dbReference type="NCBI Taxonomy" id="2302434"/>
    <lineage>
        <taxon>Bacteria</taxon>
        <taxon>Pseudomonadati</taxon>
        <taxon>Pseudomonadota</taxon>
        <taxon>Gammaproteobacteria</taxon>
        <taxon>Vibrionales</taxon>
        <taxon>Vibrionaceae</taxon>
        <taxon>Vibrio</taxon>
    </lineage>
</organism>
<dbReference type="AlphaFoldDB" id="A0A3A6QK65"/>
<evidence type="ECO:0000256" key="1">
    <source>
        <dbReference type="ARBA" id="ARBA00001946"/>
    </source>
</evidence>
<evidence type="ECO:0000259" key="3">
    <source>
        <dbReference type="PROSITE" id="PS51462"/>
    </source>
</evidence>
<comment type="caution">
    <text evidence="4">The sequence shown here is derived from an EMBL/GenBank/DDBJ whole genome shotgun (WGS) entry which is preliminary data.</text>
</comment>
<feature type="domain" description="Nudix hydrolase" evidence="3">
    <location>
        <begin position="1"/>
        <end position="137"/>
    </location>
</feature>
<comment type="cofactor">
    <cofactor evidence="1">
        <name>Mg(2+)</name>
        <dbReference type="ChEBI" id="CHEBI:18420"/>
    </cofactor>
</comment>
<dbReference type="EMBL" id="QVMU01000004">
    <property type="protein sequence ID" value="RJX72903.1"/>
    <property type="molecule type" value="Genomic_DNA"/>
</dbReference>
<dbReference type="Pfam" id="PF00293">
    <property type="entry name" value="NUDIX"/>
    <property type="match status" value="1"/>
</dbReference>
<dbReference type="Proteomes" id="UP000273252">
    <property type="component" value="Unassembled WGS sequence"/>
</dbReference>
<dbReference type="GO" id="GO:0016787">
    <property type="term" value="F:hydrolase activity"/>
    <property type="evidence" value="ECO:0007669"/>
    <property type="project" value="UniProtKB-KW"/>
</dbReference>
<evidence type="ECO:0000313" key="5">
    <source>
        <dbReference type="Proteomes" id="UP000273252"/>
    </source>
</evidence>
<accession>A0A3A6QK65</accession>
<keyword evidence="5" id="KW-1185">Reference proteome</keyword>
<proteinExistence type="predicted"/>
<dbReference type="OrthoDB" id="9810648at2"/>